<evidence type="ECO:0000313" key="2">
    <source>
        <dbReference type="EMBL" id="QLQ31441.1"/>
    </source>
</evidence>
<dbReference type="Proteomes" id="UP000510621">
    <property type="component" value="Chromosome"/>
</dbReference>
<reference evidence="2" key="1">
    <citation type="submission" date="2020-06" db="EMBL/GenBank/DDBJ databases">
        <title>Analysis procedures for assessing recovery of high quality, complete, closed genomes from Nanopore long read metagenome sequencing.</title>
        <authorList>
            <person name="Bessarab I."/>
            <person name="Arumugam K."/>
            <person name="Haryono M."/>
            <person name="Liu X."/>
            <person name="Roy S."/>
            <person name="Zuniga-Montanez R.E."/>
            <person name="Qiu G."/>
            <person name="Drautz-Moses D.I."/>
            <person name="Law Y.Y."/>
            <person name="Wuertz S."/>
            <person name="Lauro F.M."/>
            <person name="Huson D.H."/>
            <person name="Williams R.B."/>
        </authorList>
    </citation>
    <scope>NUCLEOTIDE SEQUENCE [LARGE SCALE GENOMIC DNA]</scope>
    <source>
        <strain evidence="2">SSD2</strain>
    </source>
</reference>
<dbReference type="AlphaFoldDB" id="A0A7L6AQQ2"/>
<keyword evidence="1" id="KW-0472">Membrane</keyword>
<accession>A0A7L6AQQ2</accession>
<feature type="transmembrane region" description="Helical" evidence="1">
    <location>
        <begin position="98"/>
        <end position="119"/>
    </location>
</feature>
<feature type="transmembrane region" description="Helical" evidence="1">
    <location>
        <begin position="69"/>
        <end position="86"/>
    </location>
</feature>
<keyword evidence="1" id="KW-1133">Transmembrane helix</keyword>
<dbReference type="KEGG" id="this:HZT40_07305"/>
<proteinExistence type="predicted"/>
<keyword evidence="1" id="KW-0812">Transmembrane</keyword>
<name>A0A7L6AQQ2_9GAMM</name>
<evidence type="ECO:0000313" key="3">
    <source>
        <dbReference type="Proteomes" id="UP000510621"/>
    </source>
</evidence>
<gene>
    <name evidence="2" type="ORF">HZT40_07305</name>
</gene>
<evidence type="ECO:0000256" key="1">
    <source>
        <dbReference type="SAM" id="Phobius"/>
    </source>
</evidence>
<protein>
    <submittedName>
        <fullName evidence="2">Uncharacterized protein</fullName>
    </submittedName>
</protein>
<sequence length="153" mass="16182">MPGFLKHSGGLEVRGGGFGCFRLFLPGLASGFNFLEDFHGVFIFAVIGGLNAIFQNLGHGFVVHEPFETRFLAGRIFFVGGFVGGFDFSGNAVFKGDFVFFFLVSAGLLSVAFASAGFASSAFLSLAANAEVATDNVSAMNNAFNFISDFLLS</sequence>
<dbReference type="EMBL" id="CP059265">
    <property type="protein sequence ID" value="QLQ31441.1"/>
    <property type="molecule type" value="Genomic_DNA"/>
</dbReference>
<organism evidence="2 3">
    <name type="scientific">Candidatus Thiothrix singaporensis</name>
    <dbReference type="NCBI Taxonomy" id="2799669"/>
    <lineage>
        <taxon>Bacteria</taxon>
        <taxon>Pseudomonadati</taxon>
        <taxon>Pseudomonadota</taxon>
        <taxon>Gammaproteobacteria</taxon>
        <taxon>Thiotrichales</taxon>
        <taxon>Thiotrichaceae</taxon>
        <taxon>Thiothrix</taxon>
    </lineage>
</organism>
<keyword evidence="3" id="KW-1185">Reference proteome</keyword>
<feature type="transmembrane region" description="Helical" evidence="1">
    <location>
        <begin position="38"/>
        <end position="57"/>
    </location>
</feature>